<keyword evidence="7" id="KW-0378">Hydrolase</keyword>
<dbReference type="PANTHER" id="PTHR13710:SF105">
    <property type="entry name" value="ATP-DEPENDENT DNA HELICASE Q1"/>
    <property type="match status" value="1"/>
</dbReference>
<dbReference type="PROSITE" id="PS51194">
    <property type="entry name" value="HELICASE_CTER"/>
    <property type="match status" value="1"/>
</dbReference>
<sequence length="421" mass="46356">MDTASRENLEQRLLENDIKALVATTALGMGFDKPDLGFVIHYQRPGSAVHYYQQIGRAGRALQQANAILLAGAEDQEIVDYFIDTAFLPESYAEEILAVLNLAEEGLRLGEIEQQVNLSRGRIESVLKQLAVESPAPVSKLAGRWVANPVHYRRDDAKIEQLTQLRRHEQERMLAYCQGRECLMAFLQRELNDPSSGPCGRCAVCLGQPLVPERYSTTIANDAAKFISSNDHPIEPRKQWPLDALAGQGWTGAIAPELRMASGRALCAWGDDGWGQLVRDGKASGGRFNDALVRAAAQLVRERWRPRPYPTWVTCVPSLTNPKLVPDFARRLAGALKLRFVPCITKTRQTAQQKTMLNSYHQARNLAGVFSVSPWRGIDGPVLLVDDMVDSGWTFTVVAATLRQAGGGPVYPLALAVTTAG</sequence>
<dbReference type="Proteomes" id="UP000004221">
    <property type="component" value="Unassembled WGS sequence"/>
</dbReference>
<comment type="caution">
    <text evidence="7">The sequence shown here is derived from an EMBL/GenBank/DDBJ whole genome shotgun (WGS) entry which is preliminary data.</text>
</comment>
<dbReference type="GO" id="GO:0006310">
    <property type="term" value="P:DNA recombination"/>
    <property type="evidence" value="ECO:0007669"/>
    <property type="project" value="TreeGrafter"/>
</dbReference>
<dbReference type="CDD" id="cd06223">
    <property type="entry name" value="PRTases_typeI"/>
    <property type="match status" value="1"/>
</dbReference>
<keyword evidence="7" id="KW-0347">Helicase</keyword>
<comment type="catalytic activity">
    <reaction evidence="4">
        <text>Couples ATP hydrolysis with the unwinding of duplex DNA by translocating in the 3'-5' direction.</text>
        <dbReference type="EC" id="5.6.2.4"/>
    </reaction>
</comment>
<reference evidence="7 8" key="1">
    <citation type="journal article" date="2012" name="ISME J.">
        <title>Nitrification expanded: discovery, physiology and genomics of a nitrite-oxidizing bacterium from the phylum Chloroflexi.</title>
        <authorList>
            <person name="Sorokin D.Y."/>
            <person name="Lucker S."/>
            <person name="Vejmelkova D."/>
            <person name="Kostrikina N.A."/>
            <person name="Kleerebezem R."/>
            <person name="Rijpstra W.I."/>
            <person name="Damste J.S."/>
            <person name="Le Paslier D."/>
            <person name="Muyzer G."/>
            <person name="Wagner M."/>
            <person name="van Loosdrecht M.C."/>
            <person name="Daims H."/>
        </authorList>
    </citation>
    <scope>NUCLEOTIDE SEQUENCE [LARGE SCALE GENOMIC DNA]</scope>
    <source>
        <strain evidence="8">none</strain>
    </source>
</reference>
<keyword evidence="3" id="KW-0413">Isomerase</keyword>
<keyword evidence="8" id="KW-1185">Reference proteome</keyword>
<dbReference type="Gene3D" id="3.40.50.2020">
    <property type="match status" value="1"/>
</dbReference>
<dbReference type="AlphaFoldDB" id="I4EFC2"/>
<protein>
    <recommendedName>
        <fullName evidence="5">DNA 3'-5' helicase</fullName>
        <ecNumber evidence="5">5.6.2.4</ecNumber>
    </recommendedName>
</protein>
<evidence type="ECO:0000313" key="8">
    <source>
        <dbReference type="Proteomes" id="UP000004221"/>
    </source>
</evidence>
<evidence type="ECO:0000256" key="5">
    <source>
        <dbReference type="ARBA" id="ARBA00034808"/>
    </source>
</evidence>
<accession>I4EFC2</accession>
<gene>
    <name evidence="7" type="ORF">NITHO_2270001</name>
</gene>
<dbReference type="GO" id="GO:0043138">
    <property type="term" value="F:3'-5' DNA helicase activity"/>
    <property type="evidence" value="ECO:0007669"/>
    <property type="project" value="UniProtKB-EC"/>
</dbReference>
<evidence type="ECO:0000256" key="1">
    <source>
        <dbReference type="ARBA" id="ARBA00005446"/>
    </source>
</evidence>
<comment type="similarity">
    <text evidence="1">Belongs to the helicase family. RecQ subfamily.</text>
</comment>
<dbReference type="EC" id="5.6.2.4" evidence="5"/>
<dbReference type="GO" id="GO:0043590">
    <property type="term" value="C:bacterial nucleoid"/>
    <property type="evidence" value="ECO:0007669"/>
    <property type="project" value="TreeGrafter"/>
</dbReference>
<dbReference type="GO" id="GO:0003677">
    <property type="term" value="F:DNA binding"/>
    <property type="evidence" value="ECO:0007669"/>
    <property type="project" value="UniProtKB-KW"/>
</dbReference>
<dbReference type="InterPro" id="IPR000836">
    <property type="entry name" value="PRTase_dom"/>
</dbReference>
<dbReference type="GO" id="GO:0005737">
    <property type="term" value="C:cytoplasm"/>
    <property type="evidence" value="ECO:0007669"/>
    <property type="project" value="TreeGrafter"/>
</dbReference>
<dbReference type="SUPFAM" id="SSF52540">
    <property type="entry name" value="P-loop containing nucleoside triphosphate hydrolases"/>
    <property type="match status" value="1"/>
</dbReference>
<dbReference type="InterPro" id="IPR027417">
    <property type="entry name" value="P-loop_NTPase"/>
</dbReference>
<dbReference type="InterPro" id="IPR036388">
    <property type="entry name" value="WH-like_DNA-bd_sf"/>
</dbReference>
<organism evidence="7 8">
    <name type="scientific">Nitrolancea hollandica Lb</name>
    <dbReference type="NCBI Taxonomy" id="1129897"/>
    <lineage>
        <taxon>Bacteria</taxon>
        <taxon>Pseudomonadati</taxon>
        <taxon>Thermomicrobiota</taxon>
        <taxon>Thermomicrobia</taxon>
        <taxon>Sphaerobacterales</taxon>
        <taxon>Sphaerobacterineae</taxon>
        <taxon>Sphaerobacteraceae</taxon>
        <taxon>Nitrolancea</taxon>
    </lineage>
</organism>
<dbReference type="SUPFAM" id="SSF53271">
    <property type="entry name" value="PRTase-like"/>
    <property type="match status" value="1"/>
</dbReference>
<name>I4EFC2_9BACT</name>
<dbReference type="GO" id="GO:0006281">
    <property type="term" value="P:DNA repair"/>
    <property type="evidence" value="ECO:0007669"/>
    <property type="project" value="TreeGrafter"/>
</dbReference>
<evidence type="ECO:0000313" key="7">
    <source>
        <dbReference type="EMBL" id="CCF83384.1"/>
    </source>
</evidence>
<evidence type="ECO:0000256" key="3">
    <source>
        <dbReference type="ARBA" id="ARBA00023235"/>
    </source>
</evidence>
<dbReference type="InterPro" id="IPR001650">
    <property type="entry name" value="Helicase_C-like"/>
</dbReference>
<evidence type="ECO:0000256" key="4">
    <source>
        <dbReference type="ARBA" id="ARBA00034617"/>
    </source>
</evidence>
<dbReference type="Gene3D" id="3.40.50.300">
    <property type="entry name" value="P-loop containing nucleotide triphosphate hydrolases"/>
    <property type="match status" value="1"/>
</dbReference>
<dbReference type="GO" id="GO:0009378">
    <property type="term" value="F:four-way junction helicase activity"/>
    <property type="evidence" value="ECO:0007669"/>
    <property type="project" value="TreeGrafter"/>
</dbReference>
<dbReference type="SMART" id="SM00490">
    <property type="entry name" value="HELICc"/>
    <property type="match status" value="1"/>
</dbReference>
<dbReference type="PANTHER" id="PTHR13710">
    <property type="entry name" value="DNA HELICASE RECQ FAMILY MEMBER"/>
    <property type="match status" value="1"/>
</dbReference>
<keyword evidence="7" id="KW-0547">Nucleotide-binding</keyword>
<keyword evidence="7" id="KW-0067">ATP-binding</keyword>
<dbReference type="InterPro" id="IPR029057">
    <property type="entry name" value="PRTase-like"/>
</dbReference>
<dbReference type="EMBL" id="CAGS01000143">
    <property type="protein sequence ID" value="CCF83384.1"/>
    <property type="molecule type" value="Genomic_DNA"/>
</dbReference>
<dbReference type="Pfam" id="PF00271">
    <property type="entry name" value="Helicase_C"/>
    <property type="match status" value="1"/>
</dbReference>
<dbReference type="Gene3D" id="1.10.10.10">
    <property type="entry name" value="Winged helix-like DNA-binding domain superfamily/Winged helix DNA-binding domain"/>
    <property type="match status" value="1"/>
</dbReference>
<dbReference type="GO" id="GO:0030894">
    <property type="term" value="C:replisome"/>
    <property type="evidence" value="ECO:0007669"/>
    <property type="project" value="TreeGrafter"/>
</dbReference>
<evidence type="ECO:0000256" key="2">
    <source>
        <dbReference type="ARBA" id="ARBA00023125"/>
    </source>
</evidence>
<keyword evidence="2" id="KW-0238">DNA-binding</keyword>
<feature type="domain" description="Helicase C-terminal" evidence="6">
    <location>
        <begin position="1"/>
        <end position="108"/>
    </location>
</feature>
<evidence type="ECO:0000259" key="6">
    <source>
        <dbReference type="PROSITE" id="PS51194"/>
    </source>
</evidence>
<proteinExistence type="inferred from homology"/>